<dbReference type="RefSeq" id="WP_264490393.1">
    <property type="nucleotide sequence ID" value="NZ_JAPDDT010000023.1"/>
</dbReference>
<dbReference type="Proteomes" id="UP001320876">
    <property type="component" value="Unassembled WGS sequence"/>
</dbReference>
<gene>
    <name evidence="1" type="ORF">OKA05_27270</name>
</gene>
<sequence length="78" mass="7956">MAWRAWRRRAPAGSGAIVLVEASASGIAIGDNLVPAASGQCNKSTTSTHKVFAVALEASTAAGQLIKAVLSPGYYTLP</sequence>
<keyword evidence="2" id="KW-1185">Reference proteome</keyword>
<name>A0ABT3GS32_9BACT</name>
<proteinExistence type="predicted"/>
<dbReference type="EMBL" id="JAPDDT010000023">
    <property type="protein sequence ID" value="MCW1926285.1"/>
    <property type="molecule type" value="Genomic_DNA"/>
</dbReference>
<protein>
    <submittedName>
        <fullName evidence="1">Uncharacterized protein</fullName>
    </submittedName>
</protein>
<evidence type="ECO:0000313" key="2">
    <source>
        <dbReference type="Proteomes" id="UP001320876"/>
    </source>
</evidence>
<reference evidence="1 2" key="1">
    <citation type="submission" date="2022-10" db="EMBL/GenBank/DDBJ databases">
        <title>Luteolibacter arcticus strain CCTCC AB 2014275, whole genome shotgun sequencing project.</title>
        <authorList>
            <person name="Zhao G."/>
            <person name="Shen L."/>
        </authorList>
    </citation>
    <scope>NUCLEOTIDE SEQUENCE [LARGE SCALE GENOMIC DNA]</scope>
    <source>
        <strain evidence="1 2">CCTCC AB 2014275</strain>
    </source>
</reference>
<evidence type="ECO:0000313" key="1">
    <source>
        <dbReference type="EMBL" id="MCW1926285.1"/>
    </source>
</evidence>
<organism evidence="1 2">
    <name type="scientific">Luteolibacter arcticus</name>
    <dbReference type="NCBI Taxonomy" id="1581411"/>
    <lineage>
        <taxon>Bacteria</taxon>
        <taxon>Pseudomonadati</taxon>
        <taxon>Verrucomicrobiota</taxon>
        <taxon>Verrucomicrobiia</taxon>
        <taxon>Verrucomicrobiales</taxon>
        <taxon>Verrucomicrobiaceae</taxon>
        <taxon>Luteolibacter</taxon>
    </lineage>
</organism>
<comment type="caution">
    <text evidence="1">The sequence shown here is derived from an EMBL/GenBank/DDBJ whole genome shotgun (WGS) entry which is preliminary data.</text>
</comment>
<accession>A0ABT3GS32</accession>